<dbReference type="PROSITE" id="PS00194">
    <property type="entry name" value="THIOREDOXIN_1"/>
    <property type="match status" value="1"/>
</dbReference>
<sequence length="362" mass="41183">MVSNNKFTFSGTTDGPSYGGVLFGESYDSANKNWKLDSNIWFNIFKGNNNLNFEGEIPENLGGSVGFESERSYRKQLSERRDLFKSDAFRSEQAILVEKLEELNTIDPKLHAAYLEHGKKQSGDLFIHSNASAASTQKLKVIQQLHTDLLKKYGRIENLQYRGKYDFVSHHPNDEYSLYLVKEYINSSSDYNSSISLYELLSAQLKSTTVGTKLAHAINTFKLQPGAIAPIFAQQDTSGKNVELAMFKGKYVLIDFWASWCVPCRKENPYLVTAYEKFRNKNFEILGISLDDKKSNWMIAIKQDNLQWYNVSDLKGWKNDVATLYGVKAVPTNYLIDPTGKIVAKNLRGEQLEKILSEILDK</sequence>
<dbReference type="PANTHER" id="PTHR42852">
    <property type="entry name" value="THIOL:DISULFIDE INTERCHANGE PROTEIN DSBE"/>
    <property type="match status" value="1"/>
</dbReference>
<reference evidence="6" key="1">
    <citation type="submission" date="2020-10" db="EMBL/GenBank/DDBJ databases">
        <authorList>
            <person name="Lu T."/>
            <person name="Wang Q."/>
            <person name="Han X."/>
        </authorList>
    </citation>
    <scope>NUCLEOTIDE SEQUENCE</scope>
    <source>
        <strain evidence="6">WQ 366</strain>
    </source>
</reference>
<evidence type="ECO:0000256" key="2">
    <source>
        <dbReference type="ARBA" id="ARBA00022748"/>
    </source>
</evidence>
<protein>
    <submittedName>
        <fullName evidence="6">TlpA family protein disulfide reductase</fullName>
    </submittedName>
</protein>
<evidence type="ECO:0000313" key="6">
    <source>
        <dbReference type="EMBL" id="MCA5006740.1"/>
    </source>
</evidence>
<dbReference type="InterPro" id="IPR017937">
    <property type="entry name" value="Thioredoxin_CS"/>
</dbReference>
<evidence type="ECO:0000256" key="1">
    <source>
        <dbReference type="ARBA" id="ARBA00004196"/>
    </source>
</evidence>
<dbReference type="Proteomes" id="UP001165302">
    <property type="component" value="Unassembled WGS sequence"/>
</dbReference>
<evidence type="ECO:0000256" key="4">
    <source>
        <dbReference type="ARBA" id="ARBA00023284"/>
    </source>
</evidence>
<dbReference type="Gene3D" id="3.40.30.10">
    <property type="entry name" value="Glutaredoxin"/>
    <property type="match status" value="1"/>
</dbReference>
<evidence type="ECO:0000313" key="7">
    <source>
        <dbReference type="Proteomes" id="UP001165302"/>
    </source>
</evidence>
<name>A0ABS7Z9A6_9SPHI</name>
<comment type="subcellular location">
    <subcellularLocation>
        <location evidence="1">Cell envelope</location>
    </subcellularLocation>
</comment>
<evidence type="ECO:0000256" key="3">
    <source>
        <dbReference type="ARBA" id="ARBA00023157"/>
    </source>
</evidence>
<evidence type="ECO:0000259" key="5">
    <source>
        <dbReference type="PROSITE" id="PS51352"/>
    </source>
</evidence>
<dbReference type="PANTHER" id="PTHR42852:SF6">
    <property type="entry name" value="THIOL:DISULFIDE INTERCHANGE PROTEIN DSBE"/>
    <property type="match status" value="1"/>
</dbReference>
<dbReference type="CDD" id="cd02966">
    <property type="entry name" value="TlpA_like_family"/>
    <property type="match status" value="1"/>
</dbReference>
<keyword evidence="4" id="KW-0676">Redox-active center</keyword>
<keyword evidence="2" id="KW-0201">Cytochrome c-type biogenesis</keyword>
<organism evidence="6 7">
    <name type="scientific">Sphingobacterium bovistauri</name>
    <dbReference type="NCBI Taxonomy" id="2781959"/>
    <lineage>
        <taxon>Bacteria</taxon>
        <taxon>Pseudomonadati</taxon>
        <taxon>Bacteroidota</taxon>
        <taxon>Sphingobacteriia</taxon>
        <taxon>Sphingobacteriales</taxon>
        <taxon>Sphingobacteriaceae</taxon>
        <taxon>Sphingobacterium</taxon>
    </lineage>
</organism>
<dbReference type="EMBL" id="JADEYP010000044">
    <property type="protein sequence ID" value="MCA5006740.1"/>
    <property type="molecule type" value="Genomic_DNA"/>
</dbReference>
<dbReference type="SUPFAM" id="SSF52833">
    <property type="entry name" value="Thioredoxin-like"/>
    <property type="match status" value="1"/>
</dbReference>
<dbReference type="InterPro" id="IPR000866">
    <property type="entry name" value="AhpC/TSA"/>
</dbReference>
<dbReference type="InterPro" id="IPR050553">
    <property type="entry name" value="Thioredoxin_ResA/DsbE_sf"/>
</dbReference>
<feature type="domain" description="Thioredoxin" evidence="5">
    <location>
        <begin position="223"/>
        <end position="362"/>
    </location>
</feature>
<keyword evidence="7" id="KW-1185">Reference proteome</keyword>
<keyword evidence="3" id="KW-1015">Disulfide bond</keyword>
<proteinExistence type="predicted"/>
<dbReference type="InterPro" id="IPR036249">
    <property type="entry name" value="Thioredoxin-like_sf"/>
</dbReference>
<dbReference type="Pfam" id="PF00578">
    <property type="entry name" value="AhpC-TSA"/>
    <property type="match status" value="1"/>
</dbReference>
<dbReference type="InterPro" id="IPR013766">
    <property type="entry name" value="Thioredoxin_domain"/>
</dbReference>
<dbReference type="PROSITE" id="PS51352">
    <property type="entry name" value="THIOREDOXIN_2"/>
    <property type="match status" value="1"/>
</dbReference>
<accession>A0ABS7Z9A6</accession>
<comment type="caution">
    <text evidence="6">The sequence shown here is derived from an EMBL/GenBank/DDBJ whole genome shotgun (WGS) entry which is preliminary data.</text>
</comment>
<gene>
    <name evidence="6" type="ORF">IPZ78_16490</name>
</gene>